<organism evidence="2 3">
    <name type="scientific">Methylomonas albis</name>
    <dbReference type="NCBI Taxonomy" id="1854563"/>
    <lineage>
        <taxon>Bacteria</taxon>
        <taxon>Pseudomonadati</taxon>
        <taxon>Pseudomonadota</taxon>
        <taxon>Gammaproteobacteria</taxon>
        <taxon>Methylococcales</taxon>
        <taxon>Methylococcaceae</taxon>
        <taxon>Methylomonas</taxon>
    </lineage>
</organism>
<dbReference type="PANTHER" id="PTHR34219">
    <property type="entry name" value="IRON-REGULATED INNER MEMBRANE PROTEIN-RELATED"/>
    <property type="match status" value="1"/>
</dbReference>
<gene>
    <name evidence="2" type="ORF">IE877_00545</name>
</gene>
<dbReference type="EMBL" id="JACXSS010000001">
    <property type="protein sequence ID" value="MBD9354389.1"/>
    <property type="molecule type" value="Genomic_DNA"/>
</dbReference>
<dbReference type="Proteomes" id="UP000652176">
    <property type="component" value="Unassembled WGS sequence"/>
</dbReference>
<dbReference type="PANTHER" id="PTHR34219:SF5">
    <property type="entry name" value="BLR4505 PROTEIN"/>
    <property type="match status" value="1"/>
</dbReference>
<dbReference type="InterPro" id="IPR005625">
    <property type="entry name" value="PepSY-ass_TM"/>
</dbReference>
<dbReference type="Pfam" id="PF03929">
    <property type="entry name" value="PepSY_TM"/>
    <property type="match status" value="1"/>
</dbReference>
<feature type="transmembrane region" description="Helical" evidence="1">
    <location>
        <begin position="371"/>
        <end position="394"/>
    </location>
</feature>
<name>A0ABR9CUB1_9GAMM</name>
<feature type="transmembrane region" description="Helical" evidence="1">
    <location>
        <begin position="12"/>
        <end position="35"/>
    </location>
</feature>
<keyword evidence="1" id="KW-0472">Membrane</keyword>
<evidence type="ECO:0000313" key="3">
    <source>
        <dbReference type="Proteomes" id="UP000652176"/>
    </source>
</evidence>
<dbReference type="RefSeq" id="WP_192372250.1">
    <property type="nucleotide sequence ID" value="NZ_CAJHIV010000001.1"/>
</dbReference>
<keyword evidence="1" id="KW-0812">Transmembrane</keyword>
<comment type="caution">
    <text evidence="2">The sequence shown here is derived from an EMBL/GenBank/DDBJ whole genome shotgun (WGS) entry which is preliminary data.</text>
</comment>
<keyword evidence="1" id="KW-1133">Transmembrane helix</keyword>
<reference evidence="2 3" key="1">
    <citation type="submission" date="2020-09" db="EMBL/GenBank/DDBJ databases">
        <title>Methylomonas albis sp. nov. and Methylomonas fluvii sp. nov.: Two cold-adapted methanotrophs from the River Elbe and an amended description of Methylovulum psychrotolerans strain Eb1.</title>
        <authorList>
            <person name="Bussmann I.K."/>
            <person name="Klings K.-W."/>
            <person name="Warnstedt J."/>
            <person name="Hoppert M."/>
            <person name="Saborowski A."/>
            <person name="Horn F."/>
            <person name="Liebner S."/>
        </authorList>
    </citation>
    <scope>NUCLEOTIDE SEQUENCE [LARGE SCALE GENOMIC DNA]</scope>
    <source>
        <strain evidence="2 3">EbA</strain>
    </source>
</reference>
<keyword evidence="3" id="KW-1185">Reference proteome</keyword>
<feature type="transmembrane region" description="Helical" evidence="1">
    <location>
        <begin position="217"/>
        <end position="237"/>
    </location>
</feature>
<accession>A0ABR9CUB1</accession>
<feature type="transmembrane region" description="Helical" evidence="1">
    <location>
        <begin position="148"/>
        <end position="170"/>
    </location>
</feature>
<evidence type="ECO:0000256" key="1">
    <source>
        <dbReference type="SAM" id="Phobius"/>
    </source>
</evidence>
<evidence type="ECO:0000313" key="2">
    <source>
        <dbReference type="EMBL" id="MBD9354389.1"/>
    </source>
</evidence>
<protein>
    <submittedName>
        <fullName evidence="2">PepSY domain-containing protein</fullName>
    </submittedName>
</protein>
<sequence>MKVRPFWVLVHRYAGLAMTVFLIIVGLTGSLLAFYGELEQLISPQLSAPASALPRLSPPLLKAKAELLVPQGRINSIWLEHDAVHVDVAPLTDPTTSQPYQLGFTQLILNPYTGEELGRRTWGAISEGWINLMPFVYKLHYALALDEVGGWILGITALVWTLDSFVGFYLTLPAAKRNASPATHGNPRSFWQRWAPAWKIKSRGSSFRINFDLHRAGGLWVWAMLLVFAWSSVYMNLADTVYAPITRAVFTDYHEPWIDFPDLDTPLKQPAIAWSDAYRIAVEQMEKASRDQGFVIQSPSGFRYNTAKGFYVYQVRSSLDIQDKHGTTRMVIDATTGAEKLLILPSGQYAGNTVTNWLAALHMANVFGMPYRIFVCVLGLTIVMLSVTGVVIWLKKRRARLQKAVLQD</sequence>
<proteinExistence type="predicted"/>